<evidence type="ECO:0000313" key="1">
    <source>
        <dbReference type="EMBL" id="GFY52979.1"/>
    </source>
</evidence>
<comment type="caution">
    <text evidence="1">The sequence shown here is derived from an EMBL/GenBank/DDBJ whole genome shotgun (WGS) entry which is preliminary data.</text>
</comment>
<proteinExistence type="predicted"/>
<name>A0A8X6XIB9_9ARAC</name>
<keyword evidence="2" id="KW-1185">Reference proteome</keyword>
<dbReference type="Proteomes" id="UP000886998">
    <property type="component" value="Unassembled WGS sequence"/>
</dbReference>
<organism evidence="1 2">
    <name type="scientific">Trichonephila inaurata madagascariensis</name>
    <dbReference type="NCBI Taxonomy" id="2747483"/>
    <lineage>
        <taxon>Eukaryota</taxon>
        <taxon>Metazoa</taxon>
        <taxon>Ecdysozoa</taxon>
        <taxon>Arthropoda</taxon>
        <taxon>Chelicerata</taxon>
        <taxon>Arachnida</taxon>
        <taxon>Araneae</taxon>
        <taxon>Araneomorphae</taxon>
        <taxon>Entelegynae</taxon>
        <taxon>Araneoidea</taxon>
        <taxon>Nephilidae</taxon>
        <taxon>Trichonephila</taxon>
        <taxon>Trichonephila inaurata</taxon>
    </lineage>
</organism>
<accession>A0A8X6XIB9</accession>
<dbReference type="AlphaFoldDB" id="A0A8X6XIB9"/>
<gene>
    <name evidence="1" type="ORF">TNIN_343641</name>
</gene>
<evidence type="ECO:0000313" key="2">
    <source>
        <dbReference type="Proteomes" id="UP000886998"/>
    </source>
</evidence>
<sequence>MTLLRKHFNLQKIYVKRRGIPVIKRIVIKKNIIPREKTADEPLTESRTENACVKAHCREQEIDTRCESIKCSSNRFAAAENPANVSKLRKVSFLSLYKVW</sequence>
<reference evidence="1" key="1">
    <citation type="submission" date="2020-08" db="EMBL/GenBank/DDBJ databases">
        <title>Multicomponent nature underlies the extraordinary mechanical properties of spider dragline silk.</title>
        <authorList>
            <person name="Kono N."/>
            <person name="Nakamura H."/>
            <person name="Mori M."/>
            <person name="Yoshida Y."/>
            <person name="Ohtoshi R."/>
            <person name="Malay A.D."/>
            <person name="Moran D.A.P."/>
            <person name="Tomita M."/>
            <person name="Numata K."/>
            <person name="Arakawa K."/>
        </authorList>
    </citation>
    <scope>NUCLEOTIDE SEQUENCE</scope>
</reference>
<dbReference type="EMBL" id="BMAV01009001">
    <property type="protein sequence ID" value="GFY52979.1"/>
    <property type="molecule type" value="Genomic_DNA"/>
</dbReference>
<dbReference type="OrthoDB" id="6468136at2759"/>
<protein>
    <submittedName>
        <fullName evidence="1">Uncharacterized protein</fullName>
    </submittedName>
</protein>